<dbReference type="EMBL" id="JAVKGR010000018">
    <property type="protein sequence ID" value="MDR8020181.1"/>
    <property type="molecule type" value="Genomic_DNA"/>
</dbReference>
<evidence type="ECO:0000256" key="8">
    <source>
        <dbReference type="SAM" id="SignalP"/>
    </source>
</evidence>
<dbReference type="PANTHER" id="PTHR42953:SF1">
    <property type="entry name" value="METAL-BINDING PROTEIN HI_0362-RELATED"/>
    <property type="match status" value="1"/>
</dbReference>
<evidence type="ECO:0000256" key="2">
    <source>
        <dbReference type="ARBA" id="ARBA00022448"/>
    </source>
</evidence>
<keyword evidence="6" id="KW-0175">Coiled coil</keyword>
<keyword evidence="4 8" id="KW-0732">Signal</keyword>
<feature type="region of interest" description="Disordered" evidence="7">
    <location>
        <begin position="130"/>
        <end position="164"/>
    </location>
</feature>
<sequence length="341" mass="36861">MGSSVRPTGRTAVRGLGALSAAVLALTLTACDDGDAAATSEGDGEITVVASTDVYADLAASVVGDRAEVEAIVDDAAVDPHSYEATPQDRLRVEQADVLIANGGGYDPFLTDLASSAGRDEAVLRLIEGEGSHAHDDESADEDEHRDEDDHDHEHDGDETEDGEVYEDEHVWYDLDQMHDFVLDFAEHMAQLDEDHAEDYRADAQQVAEEIAALSERAEEVQADGLSYLATEPVSQHLLQHMGFDDATDPQFLAAVEHGDDVSPRLHQQALSTASSGQIDLLAYSIQTETSQSRAVRAEAEDAEVPVLEFSETIPEDYGSYTEWMSANIEAVEAVVEETDE</sequence>
<proteinExistence type="inferred from homology"/>
<dbReference type="SUPFAM" id="SSF53807">
    <property type="entry name" value="Helical backbone' metal receptor"/>
    <property type="match status" value="1"/>
</dbReference>
<evidence type="ECO:0000256" key="6">
    <source>
        <dbReference type="SAM" id="Coils"/>
    </source>
</evidence>
<dbReference type="RefSeq" id="WP_310549163.1">
    <property type="nucleotide sequence ID" value="NZ_JAVKGR010000018.1"/>
</dbReference>
<dbReference type="Gene3D" id="3.40.50.1980">
    <property type="entry name" value="Nitrogenase molybdenum iron protein domain"/>
    <property type="match status" value="1"/>
</dbReference>
<name>A0ABU2DUX0_9MICC</name>
<dbReference type="InterPro" id="IPR006127">
    <property type="entry name" value="ZnuA-like"/>
</dbReference>
<keyword evidence="2 5" id="KW-0813">Transport</keyword>
<feature type="signal peptide" evidence="8">
    <location>
        <begin position="1"/>
        <end position="30"/>
    </location>
</feature>
<protein>
    <submittedName>
        <fullName evidence="9">Zinc ABC transporter substrate-binding protein</fullName>
    </submittedName>
</protein>
<dbReference type="Proteomes" id="UP001251870">
    <property type="component" value="Unassembled WGS sequence"/>
</dbReference>
<evidence type="ECO:0000313" key="9">
    <source>
        <dbReference type="EMBL" id="MDR8020181.1"/>
    </source>
</evidence>
<evidence type="ECO:0000256" key="5">
    <source>
        <dbReference type="RuleBase" id="RU003512"/>
    </source>
</evidence>
<evidence type="ECO:0000256" key="1">
    <source>
        <dbReference type="ARBA" id="ARBA00004196"/>
    </source>
</evidence>
<comment type="subcellular location">
    <subcellularLocation>
        <location evidence="1">Cell envelope</location>
    </subcellularLocation>
</comment>
<gene>
    <name evidence="9" type="ORF">RIL96_11465</name>
</gene>
<keyword evidence="3" id="KW-0479">Metal-binding</keyword>
<evidence type="ECO:0000256" key="3">
    <source>
        <dbReference type="ARBA" id="ARBA00022723"/>
    </source>
</evidence>
<feature type="chain" id="PRO_5046235654" evidence="8">
    <location>
        <begin position="31"/>
        <end position="341"/>
    </location>
</feature>
<accession>A0ABU2DUX0</accession>
<evidence type="ECO:0000256" key="4">
    <source>
        <dbReference type="ARBA" id="ARBA00022729"/>
    </source>
</evidence>
<dbReference type="PANTHER" id="PTHR42953">
    <property type="entry name" value="HIGH-AFFINITY ZINC UPTAKE SYSTEM PROTEIN ZNUA-RELATED"/>
    <property type="match status" value="1"/>
</dbReference>
<evidence type="ECO:0000313" key="10">
    <source>
        <dbReference type="Proteomes" id="UP001251870"/>
    </source>
</evidence>
<comment type="similarity">
    <text evidence="5">Belongs to the bacterial solute-binding protein 9 family.</text>
</comment>
<dbReference type="PROSITE" id="PS51257">
    <property type="entry name" value="PROKAR_LIPOPROTEIN"/>
    <property type="match status" value="1"/>
</dbReference>
<organism evidence="9 10">
    <name type="scientific">Nesterenkonia aerolata</name>
    <dbReference type="NCBI Taxonomy" id="3074079"/>
    <lineage>
        <taxon>Bacteria</taxon>
        <taxon>Bacillati</taxon>
        <taxon>Actinomycetota</taxon>
        <taxon>Actinomycetes</taxon>
        <taxon>Micrococcales</taxon>
        <taxon>Micrococcaceae</taxon>
        <taxon>Nesterenkonia</taxon>
    </lineage>
</organism>
<feature type="coiled-coil region" evidence="6">
    <location>
        <begin position="197"/>
        <end position="224"/>
    </location>
</feature>
<comment type="caution">
    <text evidence="9">The sequence shown here is derived from an EMBL/GenBank/DDBJ whole genome shotgun (WGS) entry which is preliminary data.</text>
</comment>
<reference evidence="9 10" key="1">
    <citation type="submission" date="2023-09" db="EMBL/GenBank/DDBJ databases">
        <title>Description of three actinobacteria isolated from air of manufacturing shop in a pharmaceutical factory.</title>
        <authorList>
            <person name="Zhang D.-F."/>
        </authorList>
    </citation>
    <scope>NUCLEOTIDE SEQUENCE [LARGE SCALE GENOMIC DNA]</scope>
    <source>
        <strain evidence="9 10">LY-0111</strain>
    </source>
</reference>
<dbReference type="Pfam" id="PF01297">
    <property type="entry name" value="ZnuA"/>
    <property type="match status" value="1"/>
</dbReference>
<dbReference type="PRINTS" id="PR00690">
    <property type="entry name" value="ADHESNFAMILY"/>
</dbReference>
<evidence type="ECO:0000256" key="7">
    <source>
        <dbReference type="SAM" id="MobiDB-lite"/>
    </source>
</evidence>
<keyword evidence="10" id="KW-1185">Reference proteome</keyword>
<feature type="compositionally biased region" description="Acidic residues" evidence="7">
    <location>
        <begin position="138"/>
        <end position="164"/>
    </location>
</feature>
<dbReference type="InterPro" id="IPR050492">
    <property type="entry name" value="Bact_metal-bind_prot9"/>
</dbReference>
<dbReference type="InterPro" id="IPR006128">
    <property type="entry name" value="Lipoprotein_PsaA-like"/>
</dbReference>